<protein>
    <submittedName>
        <fullName evidence="2">Uncharacterized protein</fullName>
    </submittedName>
</protein>
<evidence type="ECO:0000313" key="2">
    <source>
        <dbReference type="EMBL" id="CAA9403776.1"/>
    </source>
</evidence>
<keyword evidence="1" id="KW-0732">Signal</keyword>
<feature type="signal peptide" evidence="1">
    <location>
        <begin position="1"/>
        <end position="24"/>
    </location>
</feature>
<dbReference type="EMBL" id="CADCUY010000213">
    <property type="protein sequence ID" value="CAA9403776.1"/>
    <property type="molecule type" value="Genomic_DNA"/>
</dbReference>
<reference evidence="2" key="1">
    <citation type="submission" date="2020-02" db="EMBL/GenBank/DDBJ databases">
        <authorList>
            <person name="Meier V. D."/>
        </authorList>
    </citation>
    <scope>NUCLEOTIDE SEQUENCE</scope>
    <source>
        <strain evidence="2">AVDCRST_MAG35</strain>
    </source>
</reference>
<proteinExistence type="predicted"/>
<dbReference type="Gene3D" id="3.40.190.10">
    <property type="entry name" value="Periplasmic binding protein-like II"/>
    <property type="match status" value="1"/>
</dbReference>
<dbReference type="AlphaFoldDB" id="A0A6J4P1S0"/>
<accession>A0A6J4P1S0</accession>
<organism evidence="2">
    <name type="scientific">uncultured Quadrisphaera sp</name>
    <dbReference type="NCBI Taxonomy" id="904978"/>
    <lineage>
        <taxon>Bacteria</taxon>
        <taxon>Bacillati</taxon>
        <taxon>Actinomycetota</taxon>
        <taxon>Actinomycetes</taxon>
        <taxon>Kineosporiales</taxon>
        <taxon>Kineosporiaceae</taxon>
        <taxon>Quadrisphaera</taxon>
        <taxon>environmental samples</taxon>
    </lineage>
</organism>
<evidence type="ECO:0000256" key="1">
    <source>
        <dbReference type="SAM" id="SignalP"/>
    </source>
</evidence>
<name>A0A6J4P1S0_9ACTN</name>
<gene>
    <name evidence="2" type="ORF">AVDCRST_MAG35-1047</name>
</gene>
<feature type="non-terminal residue" evidence="2">
    <location>
        <position position="110"/>
    </location>
</feature>
<dbReference type="PROSITE" id="PS51257">
    <property type="entry name" value="PROKAR_LIPOPROTEIN"/>
    <property type="match status" value="1"/>
</dbReference>
<sequence>MTRAPLIPAAALGLAVLLTGCVEAGRTSSAAAAAVEGSEAAPCPVTPDESVEGEVRLGYQLLPSGDLVVKDLGVLEACLPGARITWTQYASGGDVVQAFGAGSLDVATVG</sequence>
<feature type="chain" id="PRO_5038450053" evidence="1">
    <location>
        <begin position="25"/>
        <end position="110"/>
    </location>
</feature>